<dbReference type="AlphaFoldDB" id="A0A0M0JSK6"/>
<feature type="transmembrane region" description="Helical" evidence="1">
    <location>
        <begin position="344"/>
        <end position="367"/>
    </location>
</feature>
<protein>
    <submittedName>
        <fullName evidence="2">Uncharacterized protein</fullName>
    </submittedName>
</protein>
<keyword evidence="3" id="KW-1185">Reference proteome</keyword>
<evidence type="ECO:0000313" key="2">
    <source>
        <dbReference type="EMBL" id="KOO29631.1"/>
    </source>
</evidence>
<keyword evidence="1" id="KW-0812">Transmembrane</keyword>
<dbReference type="EMBL" id="JWZX01002385">
    <property type="protein sequence ID" value="KOO29631.1"/>
    <property type="molecule type" value="Genomic_DNA"/>
</dbReference>
<reference evidence="3" key="1">
    <citation type="journal article" date="2015" name="PLoS Genet.">
        <title>Genome Sequence and Transcriptome Analyses of Chrysochromulina tobin: Metabolic Tools for Enhanced Algal Fitness in the Prominent Order Prymnesiales (Haptophyceae).</title>
        <authorList>
            <person name="Hovde B.T."/>
            <person name="Deodato C.R."/>
            <person name="Hunsperger H.M."/>
            <person name="Ryken S.A."/>
            <person name="Yost W."/>
            <person name="Jha R.K."/>
            <person name="Patterson J."/>
            <person name="Monnat R.J. Jr."/>
            <person name="Barlow S.B."/>
            <person name="Starkenburg S.R."/>
            <person name="Cattolico R.A."/>
        </authorList>
    </citation>
    <scope>NUCLEOTIDE SEQUENCE</scope>
    <source>
        <strain evidence="3">CCMP291</strain>
    </source>
</reference>
<feature type="non-terminal residue" evidence="2">
    <location>
        <position position="1"/>
    </location>
</feature>
<sequence length="600" mass="63748">PERLRALLTAQPVAEEVAVPVTPRTLATINTDEELLPRDRAACHVLHAIAEASEHLITAGITARIGWDTVLVRPAGALPLWDLGGHRFATSNAVGVVGIAGIVAVPLAVPSNALLGAGFALTQGVSLLWGSKGEVARALAQEDFLRKYGLRREELKWSLVPVSILYWDLAEGDGLLELCLKAKRGALGVGDLGDTRDTVVQLKLRKLLCRLLDCMPGTPSAKAQRLDQAIRKAASDMSAALPPIEEAAFADLSANAKGARLEAAFRLAAADFDPDPDDEDEENDQFGAKQIPNAKQIPKQRMTRAIVCLGALSLLALGVFATMMGIVLHTLWMSICFGGHASEVAVSSIVLGLFAALLSLLGFVGALVHERECLCLFGPIVLLLLLIAAGGLSVITDAQRVLDDWERHRWRLHDPSSESLHTLYVGLGAAYAFCAPTPAGVGSAIASLDGQVEPPPSILSCRQGSSAPFAAWVNAQCLQPARFRDGASVRPSDLWAEIGTCRRDVATAQSSGAFGALVAPDVGDTAWLFCACARPLKTTLELQLFHPARIVLGSLVAYCLLLALFVCVACSGAAVAQRQRKQRKIELLVLKQAAEEAHGD</sequence>
<feature type="transmembrane region" description="Helical" evidence="1">
    <location>
        <begin position="305"/>
        <end position="332"/>
    </location>
</feature>
<feature type="non-terminal residue" evidence="2">
    <location>
        <position position="600"/>
    </location>
</feature>
<feature type="transmembrane region" description="Helical" evidence="1">
    <location>
        <begin position="550"/>
        <end position="576"/>
    </location>
</feature>
<name>A0A0M0JSK6_9EUKA</name>
<comment type="caution">
    <text evidence="2">The sequence shown here is derived from an EMBL/GenBank/DDBJ whole genome shotgun (WGS) entry which is preliminary data.</text>
</comment>
<keyword evidence="1" id="KW-0472">Membrane</keyword>
<keyword evidence="1" id="KW-1133">Transmembrane helix</keyword>
<evidence type="ECO:0000313" key="3">
    <source>
        <dbReference type="Proteomes" id="UP000037460"/>
    </source>
</evidence>
<proteinExistence type="predicted"/>
<feature type="transmembrane region" description="Helical" evidence="1">
    <location>
        <begin position="374"/>
        <end position="395"/>
    </location>
</feature>
<gene>
    <name evidence="2" type="ORF">Ctob_006340</name>
</gene>
<accession>A0A0M0JSK6</accession>
<dbReference type="Proteomes" id="UP000037460">
    <property type="component" value="Unassembled WGS sequence"/>
</dbReference>
<organism evidence="2 3">
    <name type="scientific">Chrysochromulina tobinii</name>
    <dbReference type="NCBI Taxonomy" id="1460289"/>
    <lineage>
        <taxon>Eukaryota</taxon>
        <taxon>Haptista</taxon>
        <taxon>Haptophyta</taxon>
        <taxon>Prymnesiophyceae</taxon>
        <taxon>Prymnesiales</taxon>
        <taxon>Chrysochromulinaceae</taxon>
        <taxon>Chrysochromulina</taxon>
    </lineage>
</organism>
<evidence type="ECO:0000256" key="1">
    <source>
        <dbReference type="SAM" id="Phobius"/>
    </source>
</evidence>